<feature type="coiled-coil region" evidence="1">
    <location>
        <begin position="160"/>
        <end position="187"/>
    </location>
</feature>
<comment type="caution">
    <text evidence="4">The sequence shown here is derived from an EMBL/GenBank/DDBJ whole genome shotgun (WGS) entry which is preliminary data.</text>
</comment>
<keyword evidence="5" id="KW-1185">Reference proteome</keyword>
<dbReference type="Gene3D" id="2.40.420.20">
    <property type="match status" value="1"/>
</dbReference>
<evidence type="ECO:0000313" key="5">
    <source>
        <dbReference type="Proteomes" id="UP001595840"/>
    </source>
</evidence>
<dbReference type="Gene3D" id="1.10.287.470">
    <property type="entry name" value="Helix hairpin bin"/>
    <property type="match status" value="1"/>
</dbReference>
<evidence type="ECO:0000313" key="4">
    <source>
        <dbReference type="EMBL" id="MFC4360894.1"/>
    </source>
</evidence>
<reference evidence="5" key="1">
    <citation type="journal article" date="2019" name="Int. J. Syst. Evol. Microbiol.">
        <title>The Global Catalogue of Microorganisms (GCM) 10K type strain sequencing project: providing services to taxonomists for standard genome sequencing and annotation.</title>
        <authorList>
            <consortium name="The Broad Institute Genomics Platform"/>
            <consortium name="The Broad Institute Genome Sequencing Center for Infectious Disease"/>
            <person name="Wu L."/>
            <person name="Ma J."/>
        </authorList>
    </citation>
    <scope>NUCLEOTIDE SEQUENCE [LARGE SCALE GENOMIC DNA]</scope>
    <source>
        <strain evidence="5">CECT 8570</strain>
    </source>
</reference>
<dbReference type="Gene3D" id="2.40.30.170">
    <property type="match status" value="1"/>
</dbReference>
<name>A0ABV8V1L0_9GAMM</name>
<dbReference type="SUPFAM" id="SSF111369">
    <property type="entry name" value="HlyD-like secretion proteins"/>
    <property type="match status" value="1"/>
</dbReference>
<keyword evidence="3" id="KW-0812">Transmembrane</keyword>
<evidence type="ECO:0000256" key="2">
    <source>
        <dbReference type="SAM" id="MobiDB-lite"/>
    </source>
</evidence>
<evidence type="ECO:0000256" key="3">
    <source>
        <dbReference type="SAM" id="Phobius"/>
    </source>
</evidence>
<keyword evidence="3" id="KW-0472">Membrane</keyword>
<sequence length="418" mass="45884">MFIDKFKDKRVYLPFVIVITSVLALVIMISLKQPPEEKEADQVAPLVKVEPIRFEPMQLDVNSHGLVTPKFKTQLVAQISGEISFIAPEFVRGGFVKQGQILARINDSDYQAYVIEARAALLSAKAGLQQEQALGAVAKDEWSRIKDRKPTALSLREPQLAQEQARVHAAEAALARAESNLERTIIRAPFHALIESRQVSLGSYVNPGNAVGEALSVSEAEVRLPVADNQLKFLINEGVGAKVILRGELQGQQTSWEAKIIRTEGVIDNQSRMAYLVAELVNPYGLQVPKPGDQTLSQATEHPLRFGSYVRAEVEGISLPQAALVPRHLIVDGKVPTLTAEHTLLFKPVTSLREQGTMVVVVDGVSDQDQLIVSALQYPVEGMPLRLPSEKKASVEKPNELNSTESTEQKEALAKKSD</sequence>
<keyword evidence="3" id="KW-1133">Transmembrane helix</keyword>
<proteinExistence type="predicted"/>
<organism evidence="4 5">
    <name type="scientific">Simiduia curdlanivorans</name>
    <dbReference type="NCBI Taxonomy" id="1492769"/>
    <lineage>
        <taxon>Bacteria</taxon>
        <taxon>Pseudomonadati</taxon>
        <taxon>Pseudomonadota</taxon>
        <taxon>Gammaproteobacteria</taxon>
        <taxon>Cellvibrionales</taxon>
        <taxon>Cellvibrionaceae</taxon>
        <taxon>Simiduia</taxon>
    </lineage>
</organism>
<dbReference type="Gene3D" id="2.40.50.100">
    <property type="match status" value="1"/>
</dbReference>
<evidence type="ECO:0000256" key="1">
    <source>
        <dbReference type="SAM" id="Coils"/>
    </source>
</evidence>
<dbReference type="EMBL" id="JBHSCX010000002">
    <property type="protein sequence ID" value="MFC4360894.1"/>
    <property type="molecule type" value="Genomic_DNA"/>
</dbReference>
<accession>A0ABV8V1L0</accession>
<dbReference type="Proteomes" id="UP001595840">
    <property type="component" value="Unassembled WGS sequence"/>
</dbReference>
<protein>
    <submittedName>
        <fullName evidence="4">Efflux RND transporter periplasmic adaptor subunit</fullName>
    </submittedName>
</protein>
<gene>
    <name evidence="4" type="ORF">ACFOX3_01200</name>
</gene>
<dbReference type="PANTHER" id="PTHR30469:SF12">
    <property type="entry name" value="MULTIDRUG RESISTANCE PROTEIN MDTA"/>
    <property type="match status" value="1"/>
</dbReference>
<feature type="compositionally biased region" description="Basic and acidic residues" evidence="2">
    <location>
        <begin position="407"/>
        <end position="418"/>
    </location>
</feature>
<feature type="transmembrane region" description="Helical" evidence="3">
    <location>
        <begin position="12"/>
        <end position="31"/>
    </location>
</feature>
<dbReference type="PANTHER" id="PTHR30469">
    <property type="entry name" value="MULTIDRUG RESISTANCE PROTEIN MDTA"/>
    <property type="match status" value="1"/>
</dbReference>
<dbReference type="RefSeq" id="WP_290261827.1">
    <property type="nucleotide sequence ID" value="NZ_JAUFQG010000004.1"/>
</dbReference>
<keyword evidence="1" id="KW-0175">Coiled coil</keyword>
<feature type="compositionally biased region" description="Basic and acidic residues" evidence="2">
    <location>
        <begin position="388"/>
        <end position="399"/>
    </location>
</feature>
<feature type="region of interest" description="Disordered" evidence="2">
    <location>
        <begin position="386"/>
        <end position="418"/>
    </location>
</feature>